<dbReference type="GO" id="GO:0003676">
    <property type="term" value="F:nucleic acid binding"/>
    <property type="evidence" value="ECO:0007669"/>
    <property type="project" value="InterPro"/>
</dbReference>
<reference evidence="2 3" key="1">
    <citation type="submission" date="2020-12" db="EMBL/GenBank/DDBJ databases">
        <title>Concerted genomic and epigenomic changes stabilize Arabidopsis allopolyploids.</title>
        <authorList>
            <person name="Chen Z."/>
        </authorList>
    </citation>
    <scope>NUCLEOTIDE SEQUENCE [LARGE SCALE GENOMIC DNA]</scope>
    <source>
        <strain evidence="2">Allo738</strain>
        <tissue evidence="2">Leaf</tissue>
    </source>
</reference>
<feature type="domain" description="RNase H type-1" evidence="1">
    <location>
        <begin position="69"/>
        <end position="184"/>
    </location>
</feature>
<organism evidence="2 3">
    <name type="scientific">Arabidopsis thaliana x Arabidopsis arenosa</name>
    <dbReference type="NCBI Taxonomy" id="1240361"/>
    <lineage>
        <taxon>Eukaryota</taxon>
        <taxon>Viridiplantae</taxon>
        <taxon>Streptophyta</taxon>
        <taxon>Embryophyta</taxon>
        <taxon>Tracheophyta</taxon>
        <taxon>Spermatophyta</taxon>
        <taxon>Magnoliopsida</taxon>
        <taxon>eudicotyledons</taxon>
        <taxon>Gunneridae</taxon>
        <taxon>Pentapetalae</taxon>
        <taxon>rosids</taxon>
        <taxon>malvids</taxon>
        <taxon>Brassicales</taxon>
        <taxon>Brassicaceae</taxon>
        <taxon>Camelineae</taxon>
        <taxon>Arabidopsis</taxon>
    </lineage>
</organism>
<evidence type="ECO:0000313" key="2">
    <source>
        <dbReference type="EMBL" id="KAG7584991.1"/>
    </source>
</evidence>
<evidence type="ECO:0000259" key="1">
    <source>
        <dbReference type="Pfam" id="PF13456"/>
    </source>
</evidence>
<dbReference type="InterPro" id="IPR053151">
    <property type="entry name" value="RNase_H-like"/>
</dbReference>
<dbReference type="EMBL" id="JAEFBK010000007">
    <property type="protein sequence ID" value="KAG7584991.1"/>
    <property type="molecule type" value="Genomic_DNA"/>
</dbReference>
<dbReference type="Proteomes" id="UP000694240">
    <property type="component" value="Chromosome 7"/>
</dbReference>
<dbReference type="PANTHER" id="PTHR47723:SF19">
    <property type="entry name" value="POLYNUCLEOTIDYL TRANSFERASE, RIBONUCLEASE H-LIKE SUPERFAMILY PROTEIN"/>
    <property type="match status" value="1"/>
</dbReference>
<gene>
    <name evidence="2" type="ORF">ISN45_Aa02g003730</name>
</gene>
<comment type="caution">
    <text evidence="2">The sequence shown here is derived from an EMBL/GenBank/DDBJ whole genome shotgun (WGS) entry which is preliminary data.</text>
</comment>
<keyword evidence="3" id="KW-1185">Reference proteome</keyword>
<dbReference type="Pfam" id="PF13456">
    <property type="entry name" value="RVT_3"/>
    <property type="match status" value="1"/>
</dbReference>
<dbReference type="InterPro" id="IPR002156">
    <property type="entry name" value="RNaseH_domain"/>
</dbReference>
<name>A0A8T2BMP6_9BRAS</name>
<sequence>MFISYTIEKIDDDAHEWFAAQCVDPEDEEQSAAVTSVFVSDTAASETTVLPAWIPPPVSWLKCNVGIDWSCRRPLMGCSWVLRDDQGTVLLHSRNAIPNIRDRDAASFKGTVWAVENLVSHGISKVILELEDSTLVGCVLRPKAWPSFRCEAFELLRVLEGLQNWKVDVVDRKANRGAHLIAQSVYEGYRVRSYVAFSHLFWLDEVFASEKVVSSVVKTC</sequence>
<dbReference type="AlphaFoldDB" id="A0A8T2BMP6"/>
<accession>A0A8T2BMP6</accession>
<evidence type="ECO:0000313" key="3">
    <source>
        <dbReference type="Proteomes" id="UP000694240"/>
    </source>
</evidence>
<dbReference type="GO" id="GO:0004523">
    <property type="term" value="F:RNA-DNA hybrid ribonuclease activity"/>
    <property type="evidence" value="ECO:0007669"/>
    <property type="project" value="InterPro"/>
</dbReference>
<proteinExistence type="predicted"/>
<dbReference type="PANTHER" id="PTHR47723">
    <property type="entry name" value="OS05G0353850 PROTEIN"/>
    <property type="match status" value="1"/>
</dbReference>
<protein>
    <submittedName>
        <fullName evidence="2">Ribonuclease H domain</fullName>
    </submittedName>
</protein>